<dbReference type="EMBL" id="FNRD01000013">
    <property type="protein sequence ID" value="SEA95744.1"/>
    <property type="molecule type" value="Genomic_DNA"/>
</dbReference>
<dbReference type="OrthoDB" id="2352823at2"/>
<dbReference type="SUPFAM" id="SSF55729">
    <property type="entry name" value="Acyl-CoA N-acyltransferases (Nat)"/>
    <property type="match status" value="1"/>
</dbReference>
<dbReference type="InterPro" id="IPR016181">
    <property type="entry name" value="Acyl_CoA_acyltransferase"/>
</dbReference>
<organism evidence="3 4">
    <name type="scientific">Flavobacterium gillisiae</name>
    <dbReference type="NCBI Taxonomy" id="150146"/>
    <lineage>
        <taxon>Bacteria</taxon>
        <taxon>Pseudomonadati</taxon>
        <taxon>Bacteroidota</taxon>
        <taxon>Flavobacteriia</taxon>
        <taxon>Flavobacteriales</taxon>
        <taxon>Flavobacteriaceae</taxon>
        <taxon>Flavobacterium</taxon>
    </lineage>
</organism>
<dbReference type="GO" id="GO:0008080">
    <property type="term" value="F:N-acetyltransferase activity"/>
    <property type="evidence" value="ECO:0007669"/>
    <property type="project" value="InterPro"/>
</dbReference>
<feature type="domain" description="N-acetyltransferase" evidence="2">
    <location>
        <begin position="2"/>
        <end position="145"/>
    </location>
</feature>
<accession>A0A1H4FEI8</accession>
<reference evidence="4" key="1">
    <citation type="submission" date="2016-10" db="EMBL/GenBank/DDBJ databases">
        <authorList>
            <person name="Varghese N."/>
            <person name="Submissions S."/>
        </authorList>
    </citation>
    <scope>NUCLEOTIDE SEQUENCE [LARGE SCALE GENOMIC DNA]</scope>
    <source>
        <strain evidence="4">DSM 22376</strain>
    </source>
</reference>
<evidence type="ECO:0000313" key="3">
    <source>
        <dbReference type="EMBL" id="SEA95744.1"/>
    </source>
</evidence>
<evidence type="ECO:0000256" key="1">
    <source>
        <dbReference type="ARBA" id="ARBA00022679"/>
    </source>
</evidence>
<dbReference type="InterPro" id="IPR000182">
    <property type="entry name" value="GNAT_dom"/>
</dbReference>
<dbReference type="RefSeq" id="WP_091092497.1">
    <property type="nucleotide sequence ID" value="NZ_FNRD01000013.1"/>
</dbReference>
<evidence type="ECO:0000313" key="4">
    <source>
        <dbReference type="Proteomes" id="UP000198951"/>
    </source>
</evidence>
<dbReference type="PROSITE" id="PS51186">
    <property type="entry name" value="GNAT"/>
    <property type="match status" value="1"/>
</dbReference>
<dbReference type="AlphaFoldDB" id="A0A1H4FEI8"/>
<dbReference type="STRING" id="150146.SAMN05443667_11352"/>
<dbReference type="CDD" id="cd04301">
    <property type="entry name" value="NAT_SF"/>
    <property type="match status" value="1"/>
</dbReference>
<dbReference type="PANTHER" id="PTHR13947">
    <property type="entry name" value="GNAT FAMILY N-ACETYLTRANSFERASE"/>
    <property type="match status" value="1"/>
</dbReference>
<dbReference type="Proteomes" id="UP000198951">
    <property type="component" value="Unassembled WGS sequence"/>
</dbReference>
<dbReference type="Pfam" id="PF13673">
    <property type="entry name" value="Acetyltransf_10"/>
    <property type="match status" value="1"/>
</dbReference>
<keyword evidence="1 3" id="KW-0808">Transferase</keyword>
<name>A0A1H4FEI8_9FLAO</name>
<protein>
    <submittedName>
        <fullName evidence="3">Acetyltransferase (GNAT) domain-containing protein</fullName>
    </submittedName>
</protein>
<proteinExistence type="predicted"/>
<sequence>MISIQLINTTNSLYLLEQDLRNHILLRPIGVPDHAWEMHDKKAWHFVAVENDVVIGCVVLNPLNPEKTKTQLMQMAVETNQQGKGIGKLLVKELLSFCMSNGIKEVVCHARDNAVPFYLILGFEIYDEPFVEVGIPHEHMRISIAD</sequence>
<evidence type="ECO:0000259" key="2">
    <source>
        <dbReference type="PROSITE" id="PS51186"/>
    </source>
</evidence>
<dbReference type="PANTHER" id="PTHR13947:SF37">
    <property type="entry name" value="LD18367P"/>
    <property type="match status" value="1"/>
</dbReference>
<gene>
    <name evidence="3" type="ORF">SAMN05443667_11352</name>
</gene>
<dbReference type="Gene3D" id="3.40.630.30">
    <property type="match status" value="1"/>
</dbReference>
<dbReference type="InterPro" id="IPR050769">
    <property type="entry name" value="NAT_camello-type"/>
</dbReference>
<keyword evidence="4" id="KW-1185">Reference proteome</keyword>